<keyword evidence="9" id="KW-1185">Reference proteome</keyword>
<protein>
    <recommendedName>
        <fullName evidence="6">Large ribosomal subunit protein mL49</fullName>
    </recommendedName>
    <alternativeName>
        <fullName evidence="7">39S ribosomal protein L49, mitochondrial</fullName>
    </alternativeName>
</protein>
<dbReference type="OrthoDB" id="19439at2759"/>
<dbReference type="FunFam" id="3.30.780.10:FF:000009">
    <property type="entry name" value="39S ribosomal protein L49, mitochondrial"/>
    <property type="match status" value="1"/>
</dbReference>
<evidence type="ECO:0000256" key="7">
    <source>
        <dbReference type="ARBA" id="ARBA00035545"/>
    </source>
</evidence>
<proteinExistence type="inferred from homology"/>
<dbReference type="Pfam" id="PF05046">
    <property type="entry name" value="Img2"/>
    <property type="match status" value="1"/>
</dbReference>
<dbReference type="PANTHER" id="PTHR13477">
    <property type="entry name" value="MITOCHONDRIAL 39S RIBOSOMAL PROTEIN L49"/>
    <property type="match status" value="1"/>
</dbReference>
<sequence length="177" mass="20575">MISFRRTLSSLCSKDKRLWDVSSSEKIGRQYSSFIGSKLYNPDDKVDFDVSKDPKEWKYVSRLLPAKFIPDPVVKDNFPSGWKPQSVDAVSGPYYVRRSRNHMVPVYLTIGQRGIKKRTTIRHILGDIWLFSTDLKKYIEDQVKHDVGIKVDEVGCRIVLRGDYLHYAQQFILEKGM</sequence>
<keyword evidence="3" id="KW-0689">Ribosomal protein</keyword>
<dbReference type="GO" id="GO:0005762">
    <property type="term" value="C:mitochondrial large ribosomal subunit"/>
    <property type="evidence" value="ECO:0007669"/>
    <property type="project" value="TreeGrafter"/>
</dbReference>
<dbReference type="Gene3D" id="3.30.780.10">
    <property type="entry name" value="SUI1-like domain"/>
    <property type="match status" value="1"/>
</dbReference>
<dbReference type="GO" id="GO:0003735">
    <property type="term" value="F:structural constituent of ribosome"/>
    <property type="evidence" value="ECO:0007669"/>
    <property type="project" value="InterPro"/>
</dbReference>
<evidence type="ECO:0000313" key="9">
    <source>
        <dbReference type="Proteomes" id="UP001152798"/>
    </source>
</evidence>
<keyword evidence="5" id="KW-0687">Ribonucleoprotein</keyword>
<evidence type="ECO:0000256" key="4">
    <source>
        <dbReference type="ARBA" id="ARBA00023128"/>
    </source>
</evidence>
<gene>
    <name evidence="8" type="ORF">NEZAVI_LOCUS10009</name>
</gene>
<dbReference type="GO" id="GO:0006412">
    <property type="term" value="P:translation"/>
    <property type="evidence" value="ECO:0007669"/>
    <property type="project" value="InterPro"/>
</dbReference>
<dbReference type="Proteomes" id="UP001152798">
    <property type="component" value="Chromosome 5"/>
</dbReference>
<evidence type="ECO:0000256" key="3">
    <source>
        <dbReference type="ARBA" id="ARBA00022980"/>
    </source>
</evidence>
<evidence type="ECO:0000256" key="2">
    <source>
        <dbReference type="ARBA" id="ARBA00005677"/>
    </source>
</evidence>
<accession>A0A9P0HF12</accession>
<evidence type="ECO:0000256" key="6">
    <source>
        <dbReference type="ARBA" id="ARBA00035191"/>
    </source>
</evidence>
<reference evidence="8" key="1">
    <citation type="submission" date="2022-01" db="EMBL/GenBank/DDBJ databases">
        <authorList>
            <person name="King R."/>
        </authorList>
    </citation>
    <scope>NUCLEOTIDE SEQUENCE</scope>
</reference>
<comment type="subcellular location">
    <subcellularLocation>
        <location evidence="1">Mitochondrion</location>
    </subcellularLocation>
</comment>
<dbReference type="EMBL" id="OV725081">
    <property type="protein sequence ID" value="CAH1400859.1"/>
    <property type="molecule type" value="Genomic_DNA"/>
</dbReference>
<name>A0A9P0HF12_NEZVI</name>
<dbReference type="InterPro" id="IPR007740">
    <property type="entry name" value="Ribosomal_mL49"/>
</dbReference>
<evidence type="ECO:0000256" key="5">
    <source>
        <dbReference type="ARBA" id="ARBA00023274"/>
    </source>
</evidence>
<dbReference type="PANTHER" id="PTHR13477:SF0">
    <property type="entry name" value="LARGE RIBOSOMAL SUBUNIT PROTEIN ML49"/>
    <property type="match status" value="1"/>
</dbReference>
<comment type="similarity">
    <text evidence="2">Belongs to the mitochondrion-specific ribosomal protein mL49 family.</text>
</comment>
<organism evidence="8 9">
    <name type="scientific">Nezara viridula</name>
    <name type="common">Southern green stink bug</name>
    <name type="synonym">Cimex viridulus</name>
    <dbReference type="NCBI Taxonomy" id="85310"/>
    <lineage>
        <taxon>Eukaryota</taxon>
        <taxon>Metazoa</taxon>
        <taxon>Ecdysozoa</taxon>
        <taxon>Arthropoda</taxon>
        <taxon>Hexapoda</taxon>
        <taxon>Insecta</taxon>
        <taxon>Pterygota</taxon>
        <taxon>Neoptera</taxon>
        <taxon>Paraneoptera</taxon>
        <taxon>Hemiptera</taxon>
        <taxon>Heteroptera</taxon>
        <taxon>Panheteroptera</taxon>
        <taxon>Pentatomomorpha</taxon>
        <taxon>Pentatomoidea</taxon>
        <taxon>Pentatomidae</taxon>
        <taxon>Pentatominae</taxon>
        <taxon>Nezara</taxon>
    </lineage>
</organism>
<keyword evidence="4" id="KW-0496">Mitochondrion</keyword>
<evidence type="ECO:0000313" key="8">
    <source>
        <dbReference type="EMBL" id="CAH1400859.1"/>
    </source>
</evidence>
<dbReference type="AlphaFoldDB" id="A0A9P0HF12"/>
<evidence type="ECO:0000256" key="1">
    <source>
        <dbReference type="ARBA" id="ARBA00004173"/>
    </source>
</evidence>